<dbReference type="KEGG" id="mmai:sS8_0593"/>
<feature type="transmembrane region" description="Helical" evidence="5">
    <location>
        <begin position="76"/>
        <end position="96"/>
    </location>
</feature>
<evidence type="ECO:0000259" key="6">
    <source>
        <dbReference type="Pfam" id="PF01694"/>
    </source>
</evidence>
<evidence type="ECO:0000313" key="7">
    <source>
        <dbReference type="EMBL" id="BBA32558.1"/>
    </source>
</evidence>
<dbReference type="RefSeq" id="WP_119628332.1">
    <property type="nucleotide sequence ID" value="NZ_AP017928.1"/>
</dbReference>
<dbReference type="FunFam" id="1.20.1540.10:FF:000027">
    <property type="entry name" value="Rhomboid family intramembrane serine protease"/>
    <property type="match status" value="1"/>
</dbReference>
<evidence type="ECO:0000313" key="8">
    <source>
        <dbReference type="Proteomes" id="UP000266313"/>
    </source>
</evidence>
<comment type="subcellular location">
    <subcellularLocation>
        <location evidence="1">Membrane</location>
        <topology evidence="1">Multi-pass membrane protein</topology>
    </subcellularLocation>
</comment>
<dbReference type="Pfam" id="PF01694">
    <property type="entry name" value="Rhomboid"/>
    <property type="match status" value="1"/>
</dbReference>
<dbReference type="GO" id="GO:0004252">
    <property type="term" value="F:serine-type endopeptidase activity"/>
    <property type="evidence" value="ECO:0007669"/>
    <property type="project" value="InterPro"/>
</dbReference>
<feature type="transmembrane region" description="Helical" evidence="5">
    <location>
        <begin position="202"/>
        <end position="222"/>
    </location>
</feature>
<keyword evidence="4 5" id="KW-0472">Membrane</keyword>
<feature type="transmembrane region" description="Helical" evidence="5">
    <location>
        <begin position="158"/>
        <end position="182"/>
    </location>
</feature>
<feature type="transmembrane region" description="Helical" evidence="5">
    <location>
        <begin position="132"/>
        <end position="151"/>
    </location>
</feature>
<dbReference type="SUPFAM" id="SSF144091">
    <property type="entry name" value="Rhomboid-like"/>
    <property type="match status" value="1"/>
</dbReference>
<evidence type="ECO:0000256" key="4">
    <source>
        <dbReference type="ARBA" id="ARBA00023136"/>
    </source>
</evidence>
<evidence type="ECO:0000256" key="1">
    <source>
        <dbReference type="ARBA" id="ARBA00004141"/>
    </source>
</evidence>
<keyword evidence="2 5" id="KW-0812">Transmembrane</keyword>
<feature type="domain" description="Peptidase S54 rhomboid" evidence="6">
    <location>
        <begin position="69"/>
        <end position="216"/>
    </location>
</feature>
<dbReference type="OrthoDB" id="9814037at2"/>
<dbReference type="InterPro" id="IPR050925">
    <property type="entry name" value="Rhomboid_protease_S54"/>
</dbReference>
<dbReference type="PANTHER" id="PTHR43731:SF26">
    <property type="entry name" value="RHOMBOID-LIKE PROTEIN 10, CHLOROPLASTIC"/>
    <property type="match status" value="1"/>
</dbReference>
<evidence type="ECO:0000256" key="5">
    <source>
        <dbReference type="SAM" id="Phobius"/>
    </source>
</evidence>
<accession>A0A250KLX6</accession>
<feature type="transmembrane region" description="Helical" evidence="5">
    <location>
        <begin position="12"/>
        <end position="31"/>
    </location>
</feature>
<dbReference type="Proteomes" id="UP000266313">
    <property type="component" value="Chromosome"/>
</dbReference>
<dbReference type="GO" id="GO:0016020">
    <property type="term" value="C:membrane"/>
    <property type="evidence" value="ECO:0007669"/>
    <property type="project" value="UniProtKB-SubCell"/>
</dbReference>
<dbReference type="EMBL" id="AP017928">
    <property type="protein sequence ID" value="BBA32558.1"/>
    <property type="molecule type" value="Genomic_DNA"/>
</dbReference>
<dbReference type="InterPro" id="IPR035952">
    <property type="entry name" value="Rhomboid-like_sf"/>
</dbReference>
<keyword evidence="3 5" id="KW-1133">Transmembrane helix</keyword>
<organism evidence="7 8">
    <name type="scientific">Methylocaldum marinum</name>
    <dbReference type="NCBI Taxonomy" id="1432792"/>
    <lineage>
        <taxon>Bacteria</taxon>
        <taxon>Pseudomonadati</taxon>
        <taxon>Pseudomonadota</taxon>
        <taxon>Gammaproteobacteria</taxon>
        <taxon>Methylococcales</taxon>
        <taxon>Methylococcaceae</taxon>
        <taxon>Methylocaldum</taxon>
    </lineage>
</organism>
<evidence type="ECO:0000256" key="3">
    <source>
        <dbReference type="ARBA" id="ARBA00022989"/>
    </source>
</evidence>
<sequence>MIPYRDTIPTRYTPWMTWTLIVLNLAAYVYAETLSQQDLYYFLNLHGLVPARYTNPEWAARVGFPVGDYTPFVSSMFIHGGALHLVLNLWLLWIFGDNVEDRMGSVRFLAFYLLCGLTAGIVHVYTNAHSNIPTIGASGAIAGVMGAYYFLFPYARVVIWMFFLPWFVEVPAIAFLGIWVMIQLYKVTVGLPSDEPFADVAWFGHLGGFIAGMLSYRLFLLAGRKDDSYYRSHST</sequence>
<dbReference type="PANTHER" id="PTHR43731">
    <property type="entry name" value="RHOMBOID PROTEASE"/>
    <property type="match status" value="1"/>
</dbReference>
<protein>
    <submittedName>
        <fullName evidence="7">Rhomboid family protein</fullName>
    </submittedName>
</protein>
<dbReference type="Gene3D" id="1.20.1540.10">
    <property type="entry name" value="Rhomboid-like"/>
    <property type="match status" value="1"/>
</dbReference>
<dbReference type="InterPro" id="IPR022764">
    <property type="entry name" value="Peptidase_S54_rhomboid_dom"/>
</dbReference>
<name>A0A250KLX6_9GAMM</name>
<evidence type="ECO:0000256" key="2">
    <source>
        <dbReference type="ARBA" id="ARBA00022692"/>
    </source>
</evidence>
<feature type="transmembrane region" description="Helical" evidence="5">
    <location>
        <begin position="108"/>
        <end position="126"/>
    </location>
</feature>
<keyword evidence="8" id="KW-1185">Reference proteome</keyword>
<reference evidence="7 8" key="1">
    <citation type="submission" date="2016-12" db="EMBL/GenBank/DDBJ databases">
        <title>Genome sequencing of Methylocaldum marinum.</title>
        <authorList>
            <person name="Takeuchi M."/>
            <person name="Kamagata Y."/>
            <person name="Hiraoka S."/>
            <person name="Oshima K."/>
            <person name="Hattori M."/>
            <person name="Iwasaki W."/>
        </authorList>
    </citation>
    <scope>NUCLEOTIDE SEQUENCE [LARGE SCALE GENOMIC DNA]</scope>
    <source>
        <strain evidence="7 8">S8</strain>
    </source>
</reference>
<gene>
    <name evidence="7" type="ORF">sS8_0593</name>
</gene>
<proteinExistence type="predicted"/>
<dbReference type="AlphaFoldDB" id="A0A250KLX6"/>